<sequence>MRVNSKKAAVYELNKQGRTVPEIAKLLNMDRSNVMKFKRTQTSGQIADHQRTGDFSMRGIDCAHYRTLKTLP</sequence>
<organism evidence="1 2">
    <name type="scientific">Acrobeloides nanus</name>
    <dbReference type="NCBI Taxonomy" id="290746"/>
    <lineage>
        <taxon>Eukaryota</taxon>
        <taxon>Metazoa</taxon>
        <taxon>Ecdysozoa</taxon>
        <taxon>Nematoda</taxon>
        <taxon>Chromadorea</taxon>
        <taxon>Rhabditida</taxon>
        <taxon>Tylenchina</taxon>
        <taxon>Cephalobomorpha</taxon>
        <taxon>Cephaloboidea</taxon>
        <taxon>Cephalobidae</taxon>
        <taxon>Acrobeloides</taxon>
    </lineage>
</organism>
<dbReference type="Proteomes" id="UP000887540">
    <property type="component" value="Unplaced"/>
</dbReference>
<dbReference type="WBParaSite" id="ACRNAN_scaffold152.g26700.t1">
    <property type="protein sequence ID" value="ACRNAN_scaffold152.g26700.t1"/>
    <property type="gene ID" value="ACRNAN_scaffold152.g26700"/>
</dbReference>
<evidence type="ECO:0000313" key="1">
    <source>
        <dbReference type="Proteomes" id="UP000887540"/>
    </source>
</evidence>
<evidence type="ECO:0000313" key="2">
    <source>
        <dbReference type="WBParaSite" id="ACRNAN_scaffold152.g26700.t1"/>
    </source>
</evidence>
<protein>
    <submittedName>
        <fullName evidence="2">Uncharacterized protein</fullName>
    </submittedName>
</protein>
<proteinExistence type="predicted"/>
<keyword evidence="1" id="KW-1185">Reference proteome</keyword>
<accession>A0A914CVJ9</accession>
<name>A0A914CVJ9_9BILA</name>
<reference evidence="2" key="1">
    <citation type="submission" date="2022-11" db="UniProtKB">
        <authorList>
            <consortium name="WormBaseParasite"/>
        </authorList>
    </citation>
    <scope>IDENTIFICATION</scope>
</reference>
<dbReference type="AlphaFoldDB" id="A0A914CVJ9"/>